<organism evidence="2 3">
    <name type="scientific">Haemaphysalis longicornis</name>
    <name type="common">Bush tick</name>
    <dbReference type="NCBI Taxonomy" id="44386"/>
    <lineage>
        <taxon>Eukaryota</taxon>
        <taxon>Metazoa</taxon>
        <taxon>Ecdysozoa</taxon>
        <taxon>Arthropoda</taxon>
        <taxon>Chelicerata</taxon>
        <taxon>Arachnida</taxon>
        <taxon>Acari</taxon>
        <taxon>Parasitiformes</taxon>
        <taxon>Ixodida</taxon>
        <taxon>Ixodoidea</taxon>
        <taxon>Ixodidae</taxon>
        <taxon>Haemaphysalinae</taxon>
        <taxon>Haemaphysalis</taxon>
    </lineage>
</organism>
<dbReference type="PANTHER" id="PTHR31751:SF42">
    <property type="entry name" value="PROTEIN CBG10204"/>
    <property type="match status" value="1"/>
</dbReference>
<feature type="region of interest" description="Disordered" evidence="1">
    <location>
        <begin position="606"/>
        <end position="691"/>
    </location>
</feature>
<sequence length="691" mass="75720">MHALVPLGTQANRLLQVDRRSVAVQTDSSIEQRKCCKCTCHGRKHKPLPPDFAPLIASTLAHKRYKQLDVSTSSASFCESAAEDHEDTSFRPSADNSMQEDTTELPHAERKFIVFESALLKLFERCAECSQRCKVTTHVQGTLLKITAECGDHYKVWYSQPLVNGMAAGNILLCAAIMFSGASPTKVLRLLASVNISVPSKTCYMVYQKGCLVPAIKKVRHREVPLKNWNSMEFVILQALKAEQADLFVTLKGQELRLLGDGRCDSPGHSAKYLTYNFVDAETSKVVHSIQVQSPDVKSSSQMEKAGFVKGLDDLRRADLEIAAITTDRHPSIRKHLRGHEPEVEHELDSWHVAKGLQKKLDAASKRKECSSLRGWIRNICNHLNFCVALSEGDVTMRLSIWKIKPDKAHNNVHDGHEGPFHRCLHDELPPHEWLDPGTPAYQKLVSIVLNPLLLKHIEQLSTASQTSCLESFPSLIIQFAPKSTAYTPSVMCARTQLAILHHNENVGREQATDILFHFRQGCVCEARIRVADLGNVSLSLTPSEQPPAPASTAEALVVPPLAGLPSTAEHPTTTSAEPVKNVVTGAVGTGPASSCSAPLARMTPEGIESMNTGGATRTPSLPAPPVVTKKPETTAGTNPRGGCRKDPISVPPELSDEDMDPSTSQPSRHAQNERRSTLTVGKTPSSYHRL</sequence>
<dbReference type="Proteomes" id="UP000821853">
    <property type="component" value="Chromosome 4"/>
</dbReference>
<dbReference type="OrthoDB" id="6500717at2759"/>
<evidence type="ECO:0000313" key="3">
    <source>
        <dbReference type="Proteomes" id="UP000821853"/>
    </source>
</evidence>
<reference evidence="2 3" key="1">
    <citation type="journal article" date="2020" name="Cell">
        <title>Large-Scale Comparative Analyses of Tick Genomes Elucidate Their Genetic Diversity and Vector Capacities.</title>
        <authorList>
            <consortium name="Tick Genome and Microbiome Consortium (TIGMIC)"/>
            <person name="Jia N."/>
            <person name="Wang J."/>
            <person name="Shi W."/>
            <person name="Du L."/>
            <person name="Sun Y."/>
            <person name="Zhan W."/>
            <person name="Jiang J.F."/>
            <person name="Wang Q."/>
            <person name="Zhang B."/>
            <person name="Ji P."/>
            <person name="Bell-Sakyi L."/>
            <person name="Cui X.M."/>
            <person name="Yuan T.T."/>
            <person name="Jiang B.G."/>
            <person name="Yang W.F."/>
            <person name="Lam T.T."/>
            <person name="Chang Q.C."/>
            <person name="Ding S.J."/>
            <person name="Wang X.J."/>
            <person name="Zhu J.G."/>
            <person name="Ruan X.D."/>
            <person name="Zhao L."/>
            <person name="Wei J.T."/>
            <person name="Ye R.Z."/>
            <person name="Que T.C."/>
            <person name="Du C.H."/>
            <person name="Zhou Y.H."/>
            <person name="Cheng J.X."/>
            <person name="Dai P.F."/>
            <person name="Guo W.B."/>
            <person name="Han X.H."/>
            <person name="Huang E.J."/>
            <person name="Li L.F."/>
            <person name="Wei W."/>
            <person name="Gao Y.C."/>
            <person name="Liu J.Z."/>
            <person name="Shao H.Z."/>
            <person name="Wang X."/>
            <person name="Wang C.C."/>
            <person name="Yang T.C."/>
            <person name="Huo Q.B."/>
            <person name="Li W."/>
            <person name="Chen H.Y."/>
            <person name="Chen S.E."/>
            <person name="Zhou L.G."/>
            <person name="Ni X.B."/>
            <person name="Tian J.H."/>
            <person name="Sheng Y."/>
            <person name="Liu T."/>
            <person name="Pan Y.S."/>
            <person name="Xia L.Y."/>
            <person name="Li J."/>
            <person name="Zhao F."/>
            <person name="Cao W.C."/>
        </authorList>
    </citation>
    <scope>NUCLEOTIDE SEQUENCE [LARGE SCALE GENOMIC DNA]</scope>
    <source>
        <strain evidence="2">HaeL-2018</strain>
    </source>
</reference>
<proteinExistence type="predicted"/>
<evidence type="ECO:0000256" key="1">
    <source>
        <dbReference type="SAM" id="MobiDB-lite"/>
    </source>
</evidence>
<dbReference type="AlphaFoldDB" id="A0A9J6GFJ2"/>
<dbReference type="PANTHER" id="PTHR31751">
    <property type="entry name" value="SI:CH211-108C17.2-RELATED-RELATED"/>
    <property type="match status" value="1"/>
</dbReference>
<dbReference type="OMA" id="CEARIRV"/>
<gene>
    <name evidence="2" type="ORF">HPB48_001078</name>
</gene>
<feature type="compositionally biased region" description="Polar residues" evidence="1">
    <location>
        <begin position="610"/>
        <end position="620"/>
    </location>
</feature>
<accession>A0A9J6GFJ2</accession>
<comment type="caution">
    <text evidence="2">The sequence shown here is derived from an EMBL/GenBank/DDBJ whole genome shotgun (WGS) entry which is preliminary data.</text>
</comment>
<evidence type="ECO:0000313" key="2">
    <source>
        <dbReference type="EMBL" id="KAH9373108.1"/>
    </source>
</evidence>
<dbReference type="EMBL" id="JABSTR010000006">
    <property type="protein sequence ID" value="KAH9373108.1"/>
    <property type="molecule type" value="Genomic_DNA"/>
</dbReference>
<feature type="compositionally biased region" description="Polar residues" evidence="1">
    <location>
        <begin position="678"/>
        <end position="691"/>
    </location>
</feature>
<name>A0A9J6GFJ2_HAELO</name>
<dbReference type="VEuPathDB" id="VectorBase:HLOH_055364"/>
<keyword evidence="3" id="KW-1185">Reference proteome</keyword>
<protein>
    <submittedName>
        <fullName evidence="2">Uncharacterized protein</fullName>
    </submittedName>
</protein>